<sequence length="108" mass="13071">MSSQIFKSEVPKEFLFNFLDNICIKNEKNYILNSMAFKKGVFNESIVEFFKDIYPHYHNSKKKYLDKKLTYNSFITVIRQICNHLKITYTSQVKYDKSVYDIIYCIYF</sequence>
<evidence type="ECO:0000313" key="1">
    <source>
        <dbReference type="EMBL" id="QHT91685.1"/>
    </source>
</evidence>
<dbReference type="AlphaFoldDB" id="A0A6C0IGN5"/>
<reference evidence="1" key="1">
    <citation type="journal article" date="2020" name="Nature">
        <title>Giant virus diversity and host interactions through global metagenomics.</title>
        <authorList>
            <person name="Schulz F."/>
            <person name="Roux S."/>
            <person name="Paez-Espino D."/>
            <person name="Jungbluth S."/>
            <person name="Walsh D.A."/>
            <person name="Denef V.J."/>
            <person name="McMahon K.D."/>
            <person name="Konstantinidis K.T."/>
            <person name="Eloe-Fadrosh E.A."/>
            <person name="Kyrpides N.C."/>
            <person name="Woyke T."/>
        </authorList>
    </citation>
    <scope>NUCLEOTIDE SEQUENCE</scope>
    <source>
        <strain evidence="1">GVMAG-M-3300023184-86</strain>
    </source>
</reference>
<organism evidence="1">
    <name type="scientific">viral metagenome</name>
    <dbReference type="NCBI Taxonomy" id="1070528"/>
    <lineage>
        <taxon>unclassified sequences</taxon>
        <taxon>metagenomes</taxon>
        <taxon>organismal metagenomes</taxon>
    </lineage>
</organism>
<name>A0A6C0IGN5_9ZZZZ</name>
<protein>
    <submittedName>
        <fullName evidence="1">Uncharacterized protein</fullName>
    </submittedName>
</protein>
<accession>A0A6C0IGN5</accession>
<proteinExistence type="predicted"/>
<dbReference type="EMBL" id="MN740167">
    <property type="protein sequence ID" value="QHT91685.1"/>
    <property type="molecule type" value="Genomic_DNA"/>
</dbReference>